<reference evidence="5" key="1">
    <citation type="submission" date="2017-04" db="EMBL/GenBank/DDBJ databases">
        <authorList>
            <person name="Varghese N."/>
            <person name="Submissions S."/>
        </authorList>
    </citation>
    <scope>NUCLEOTIDE SEQUENCE [LARGE SCALE GENOMIC DNA]</scope>
    <source>
        <strain evidence="5">VKM Ac-2121</strain>
    </source>
</reference>
<protein>
    <submittedName>
        <fullName evidence="4">Outer membrane protein OmpA</fullName>
    </submittedName>
</protein>
<accession>A0A1X7PEP3</accession>
<evidence type="ECO:0000259" key="3">
    <source>
        <dbReference type="PROSITE" id="PS51123"/>
    </source>
</evidence>
<evidence type="ECO:0000313" key="5">
    <source>
        <dbReference type="Proteomes" id="UP000193711"/>
    </source>
</evidence>
<dbReference type="STRING" id="1891671.SAMN06295885_3272"/>
<dbReference type="PROSITE" id="PS51123">
    <property type="entry name" value="OMPA_2"/>
    <property type="match status" value="1"/>
</dbReference>
<dbReference type="GO" id="GO:0016020">
    <property type="term" value="C:membrane"/>
    <property type="evidence" value="ECO:0007669"/>
    <property type="project" value="UniProtKB-UniRule"/>
</dbReference>
<evidence type="ECO:0000256" key="2">
    <source>
        <dbReference type="SAM" id="SignalP"/>
    </source>
</evidence>
<dbReference type="Gene3D" id="3.30.1330.60">
    <property type="entry name" value="OmpA-like domain"/>
    <property type="match status" value="1"/>
</dbReference>
<dbReference type="Proteomes" id="UP000193711">
    <property type="component" value="Unassembled WGS sequence"/>
</dbReference>
<evidence type="ECO:0000313" key="4">
    <source>
        <dbReference type="EMBL" id="SMH49318.1"/>
    </source>
</evidence>
<dbReference type="OrthoDB" id="5116692at2"/>
<name>A0A1X7PEP3_9MICO</name>
<sequence length="402" mass="41127">MIATTPTRASRRARARRARARLALLAAAALGASVLAGCVPVESTGGDEVVIIAGTRANSPAVSTGMVLEALDRIDAVGDRLVVIGVEGSPRVLFDLTLDELPANGRSRSDRLDQVKNTAAAATIAAHPESAEADLTEAIALGSTPFSSDARSRTMVILDSMLQTAGSLAMLDGALFSEPADRIAALEEAGGVPDLEGVTVSAPRLGVVVSPQGELTSTARAALQSQWQAFFEASGAEVDWSSDSLVAQPQPTADLPAVTPIDVSRPPVVVAGDCRRVLPDAAIGYRSDSAEFVDEASALATIAEIAQALAGCEGEVLVEASTSSVGDDTVNVPLSEERGLAAALPLAAALGIDVSAVRIVGYGSSWPCRVSDRDAEGRLIEQAAAQNRTVVVSRGVASGTCP</sequence>
<proteinExistence type="predicted"/>
<dbReference type="InterPro" id="IPR036737">
    <property type="entry name" value="OmpA-like_sf"/>
</dbReference>
<feature type="chain" id="PRO_5039384497" evidence="2">
    <location>
        <begin position="37"/>
        <end position="402"/>
    </location>
</feature>
<dbReference type="InterPro" id="IPR006665">
    <property type="entry name" value="OmpA-like"/>
</dbReference>
<feature type="domain" description="OmpA-like" evidence="3">
    <location>
        <begin position="272"/>
        <end position="398"/>
    </location>
</feature>
<keyword evidence="1" id="KW-0472">Membrane</keyword>
<evidence type="ECO:0000256" key="1">
    <source>
        <dbReference type="PROSITE-ProRule" id="PRU00473"/>
    </source>
</evidence>
<dbReference type="AlphaFoldDB" id="A0A1X7PEP3"/>
<dbReference type="EMBL" id="FXBM01000003">
    <property type="protein sequence ID" value="SMH49318.1"/>
    <property type="molecule type" value="Genomic_DNA"/>
</dbReference>
<feature type="signal peptide" evidence="2">
    <location>
        <begin position="1"/>
        <end position="36"/>
    </location>
</feature>
<organism evidence="4 5">
    <name type="scientific">Rathayibacter oskolensis</name>
    <dbReference type="NCBI Taxonomy" id="1891671"/>
    <lineage>
        <taxon>Bacteria</taxon>
        <taxon>Bacillati</taxon>
        <taxon>Actinomycetota</taxon>
        <taxon>Actinomycetes</taxon>
        <taxon>Micrococcales</taxon>
        <taxon>Microbacteriaceae</taxon>
        <taxon>Rathayibacter</taxon>
    </lineage>
</organism>
<keyword evidence="5" id="KW-1185">Reference proteome</keyword>
<dbReference type="SUPFAM" id="SSF103088">
    <property type="entry name" value="OmpA-like"/>
    <property type="match status" value="1"/>
</dbReference>
<gene>
    <name evidence="4" type="ORF">SAMN06295885_3272</name>
</gene>
<dbReference type="RefSeq" id="WP_085477659.1">
    <property type="nucleotide sequence ID" value="NZ_FXBM01000003.1"/>
</dbReference>
<keyword evidence="2" id="KW-0732">Signal</keyword>